<accession>A0AAN8WSK8</accession>
<feature type="compositionally biased region" description="Polar residues" evidence="1">
    <location>
        <begin position="91"/>
        <end position="100"/>
    </location>
</feature>
<reference evidence="3 4" key="1">
    <citation type="submission" date="2023-11" db="EMBL/GenBank/DDBJ databases">
        <title>Halocaridina rubra genome assembly.</title>
        <authorList>
            <person name="Smith C."/>
        </authorList>
    </citation>
    <scope>NUCLEOTIDE SEQUENCE [LARGE SCALE GENOMIC DNA]</scope>
    <source>
        <strain evidence="3">EP-1</strain>
        <tissue evidence="3">Whole</tissue>
    </source>
</reference>
<evidence type="ECO:0000256" key="2">
    <source>
        <dbReference type="SAM" id="SignalP"/>
    </source>
</evidence>
<evidence type="ECO:0000313" key="4">
    <source>
        <dbReference type="Proteomes" id="UP001381693"/>
    </source>
</evidence>
<comment type="caution">
    <text evidence="3">The sequence shown here is derived from an EMBL/GenBank/DDBJ whole genome shotgun (WGS) entry which is preliminary data.</text>
</comment>
<feature type="region of interest" description="Disordered" evidence="1">
    <location>
        <begin position="80"/>
        <end position="100"/>
    </location>
</feature>
<dbReference type="EMBL" id="JAXCGZ010014449">
    <property type="protein sequence ID" value="KAK7071487.1"/>
    <property type="molecule type" value="Genomic_DNA"/>
</dbReference>
<keyword evidence="4" id="KW-1185">Reference proteome</keyword>
<protein>
    <submittedName>
        <fullName evidence="3">Uncharacterized protein</fullName>
    </submittedName>
</protein>
<feature type="chain" id="PRO_5043054660" evidence="2">
    <location>
        <begin position="30"/>
        <end position="100"/>
    </location>
</feature>
<evidence type="ECO:0000256" key="1">
    <source>
        <dbReference type="SAM" id="MobiDB-lite"/>
    </source>
</evidence>
<dbReference type="AlphaFoldDB" id="A0AAN8WSK8"/>
<feature type="signal peptide" evidence="2">
    <location>
        <begin position="1"/>
        <end position="29"/>
    </location>
</feature>
<gene>
    <name evidence="3" type="ORF">SK128_014529</name>
</gene>
<organism evidence="3 4">
    <name type="scientific">Halocaridina rubra</name>
    <name type="common">Hawaiian red shrimp</name>
    <dbReference type="NCBI Taxonomy" id="373956"/>
    <lineage>
        <taxon>Eukaryota</taxon>
        <taxon>Metazoa</taxon>
        <taxon>Ecdysozoa</taxon>
        <taxon>Arthropoda</taxon>
        <taxon>Crustacea</taxon>
        <taxon>Multicrustacea</taxon>
        <taxon>Malacostraca</taxon>
        <taxon>Eumalacostraca</taxon>
        <taxon>Eucarida</taxon>
        <taxon>Decapoda</taxon>
        <taxon>Pleocyemata</taxon>
        <taxon>Caridea</taxon>
        <taxon>Atyoidea</taxon>
        <taxon>Atyidae</taxon>
        <taxon>Halocaridina</taxon>
    </lineage>
</organism>
<sequence length="100" mass="10865">MSFQDPTTSCFGRLIFLLTLQFLFQRGETTGFIIAESCSAEVTQAESIVFLPGEVVWMQVVPTTFLVLLHGVVRSTSAPSLRSHSPGGGSCNVTPHKTMM</sequence>
<evidence type="ECO:0000313" key="3">
    <source>
        <dbReference type="EMBL" id="KAK7071487.1"/>
    </source>
</evidence>
<dbReference type="Proteomes" id="UP001381693">
    <property type="component" value="Unassembled WGS sequence"/>
</dbReference>
<keyword evidence="2" id="KW-0732">Signal</keyword>
<feature type="non-terminal residue" evidence="3">
    <location>
        <position position="100"/>
    </location>
</feature>
<proteinExistence type="predicted"/>
<name>A0AAN8WSK8_HALRR</name>